<sequence length="600" mass="66539">MPAVFVSASKGIISHDLVKQLLEQDCKILGLVGCDEEGEALVRELRSSSFVYEVVGSLHKNKLCTDVQLHDKLRLSEDSSEKYSILPIIMNLDSADYSSTLSTSISSTSHREQNAKNLEKEYPFPVEDRSIYAVSYNGQDDPAHPFNWSSKKKILVCLTAGLTAFSISLGSAMFAAGSLQVQEEYLVGDTVGTLGTSLFVFGFASGPVIWGPLSELFGRRMVMIPSCFGYVLFTFAVASAQDIQTIMICRFFAGFIGGAAFVIGPAVLADMFRAEKRGEAMSLFGIVVFGGPMVAPILGAFITKNPHLGWRWTSYITGLVAALANILVILFLDETHHPIVLVQKAVELRNRTGNWAIFAPHEEFNLTLKEIAEKNITRPIYMLFTEPILFLVTLYNAFIYGILYLMLTAMPLIFVGKYHFRAGVGELPYVSMLLGVIVGAIITLFFEKRFKRIMRANNNIAIPEERLPPMMVGSFFFAIGLFWLGWTGDYPDKIHWMVPTVGSSFIGCGLILIFLPCLNYIIDCYLVFAASALAGNTLLRSAFGAAFPLFARPMFENMHIKWASTLLGAFAVLMIPVPFGFYKYGKKARQKSKFTFDQVI</sequence>
<name>A0ACC2WPJ2_9TREE</name>
<accession>A0ACC2WPJ2</accession>
<reference evidence="1" key="1">
    <citation type="submission" date="2023-04" db="EMBL/GenBank/DDBJ databases">
        <title>Draft Genome sequencing of Naganishia species isolated from polar environments using Oxford Nanopore Technology.</title>
        <authorList>
            <person name="Leo P."/>
            <person name="Venkateswaran K."/>
        </authorList>
    </citation>
    <scope>NUCLEOTIDE SEQUENCE</scope>
    <source>
        <strain evidence="1">MNA-CCFEE 5261</strain>
    </source>
</reference>
<organism evidence="1 2">
    <name type="scientific">Naganishia cerealis</name>
    <dbReference type="NCBI Taxonomy" id="610337"/>
    <lineage>
        <taxon>Eukaryota</taxon>
        <taxon>Fungi</taxon>
        <taxon>Dikarya</taxon>
        <taxon>Basidiomycota</taxon>
        <taxon>Agaricomycotina</taxon>
        <taxon>Tremellomycetes</taxon>
        <taxon>Filobasidiales</taxon>
        <taxon>Filobasidiaceae</taxon>
        <taxon>Naganishia</taxon>
    </lineage>
</organism>
<dbReference type="EMBL" id="JASBWR010000003">
    <property type="protein sequence ID" value="KAJ9112977.1"/>
    <property type="molecule type" value="Genomic_DNA"/>
</dbReference>
<protein>
    <submittedName>
        <fullName evidence="1">Major facilitator super multidrug transporter flu1</fullName>
    </submittedName>
</protein>
<evidence type="ECO:0000313" key="2">
    <source>
        <dbReference type="Proteomes" id="UP001241377"/>
    </source>
</evidence>
<proteinExistence type="predicted"/>
<comment type="caution">
    <text evidence="1">The sequence shown here is derived from an EMBL/GenBank/DDBJ whole genome shotgun (WGS) entry which is preliminary data.</text>
</comment>
<evidence type="ECO:0000313" key="1">
    <source>
        <dbReference type="EMBL" id="KAJ9112977.1"/>
    </source>
</evidence>
<dbReference type="Proteomes" id="UP001241377">
    <property type="component" value="Unassembled WGS sequence"/>
</dbReference>
<gene>
    <name evidence="1" type="primary">FLU1_1</name>
    <name evidence="1" type="ORF">QFC19_000534</name>
</gene>
<keyword evidence="2" id="KW-1185">Reference proteome</keyword>